<evidence type="ECO:0000256" key="4">
    <source>
        <dbReference type="SAM" id="Phobius"/>
    </source>
</evidence>
<dbReference type="PANTHER" id="PTHR37042">
    <property type="entry name" value="OUTER MEMBRANE PROTEIN RV1973"/>
    <property type="match status" value="1"/>
</dbReference>
<dbReference type="AlphaFoldDB" id="A0A117ICL9"/>
<protein>
    <submittedName>
        <fullName evidence="5">Membrane protein</fullName>
    </submittedName>
</protein>
<evidence type="ECO:0000256" key="3">
    <source>
        <dbReference type="SAM" id="MobiDB-lite"/>
    </source>
</evidence>
<dbReference type="PANTHER" id="PTHR37042:SF4">
    <property type="entry name" value="OUTER MEMBRANE PROTEIN RV1973"/>
    <property type="match status" value="1"/>
</dbReference>
<evidence type="ECO:0000256" key="2">
    <source>
        <dbReference type="ARBA" id="ARBA00023136"/>
    </source>
</evidence>
<sequence>MSGPAKTVGVGPSNGPGSLTAMPDPLTEEPPEPAPALSRYGIAAGVLAVVAVAAAVLAAMIWSGHRGEAGELAYRTRVLQTAADWTGGLVNMNKDNAADNLQKLRDGTVGQLNVEFDQAVEPFKEIVAKLQAQTVGQVESVSLESLRHRSGDGDKPPADQPELAAVASRTDTVLVVATSVSQNAGGKPQTVRWNLRLGVSDVDGKLLISRLETIR</sequence>
<reference evidence="6" key="2">
    <citation type="submission" date="2016-02" db="EMBL/GenBank/DDBJ databases">
        <title>Draft genome sequence of five rapidly growing Mycobacterium species.</title>
        <authorList>
            <person name="Katahira K."/>
            <person name="Gotou Y."/>
            <person name="Iida K."/>
            <person name="Ogura Y."/>
            <person name="Hayashi T."/>
        </authorList>
    </citation>
    <scope>NUCLEOTIDE SEQUENCE [LARGE SCALE GENOMIC DNA]</scope>
    <source>
        <strain evidence="6">JCM15298</strain>
    </source>
</reference>
<gene>
    <name evidence="5" type="ORF">RMCC_6689</name>
</gene>
<keyword evidence="4" id="KW-1133">Transmembrane helix</keyword>
<comment type="caution">
    <text evidence="5">The sequence shown here is derived from an EMBL/GenBank/DDBJ whole genome shotgun (WGS) entry which is preliminary data.</text>
</comment>
<dbReference type="GO" id="GO:0016020">
    <property type="term" value="C:membrane"/>
    <property type="evidence" value="ECO:0007669"/>
    <property type="project" value="UniProtKB-SubCell"/>
</dbReference>
<evidence type="ECO:0000313" key="5">
    <source>
        <dbReference type="EMBL" id="GAS99724.1"/>
    </source>
</evidence>
<feature type="region of interest" description="Disordered" evidence="3">
    <location>
        <begin position="1"/>
        <end position="33"/>
    </location>
</feature>
<feature type="transmembrane region" description="Helical" evidence="4">
    <location>
        <begin position="40"/>
        <end position="62"/>
    </location>
</feature>
<comment type="subcellular location">
    <subcellularLocation>
        <location evidence="1">Membrane</location>
    </subcellularLocation>
</comment>
<keyword evidence="6" id="KW-1185">Reference proteome</keyword>
<dbReference type="EMBL" id="BCSY01000137">
    <property type="protein sequence ID" value="GAS99724.1"/>
    <property type="molecule type" value="Genomic_DNA"/>
</dbReference>
<dbReference type="Proteomes" id="UP000069443">
    <property type="component" value="Unassembled WGS sequence"/>
</dbReference>
<keyword evidence="2 4" id="KW-0472">Membrane</keyword>
<name>A0A117ICL9_MYCCR</name>
<dbReference type="STRING" id="228230.RMCC_6689"/>
<proteinExistence type="predicted"/>
<organism evidence="5 6">
    <name type="scientific">Mycolicibacterium canariasense</name>
    <name type="common">Mycobacterium canariasense</name>
    <dbReference type="NCBI Taxonomy" id="228230"/>
    <lineage>
        <taxon>Bacteria</taxon>
        <taxon>Bacillati</taxon>
        <taxon>Actinomycetota</taxon>
        <taxon>Actinomycetes</taxon>
        <taxon>Mycobacteriales</taxon>
        <taxon>Mycobacteriaceae</taxon>
        <taxon>Mycolicibacterium</taxon>
    </lineage>
</organism>
<evidence type="ECO:0000256" key="1">
    <source>
        <dbReference type="ARBA" id="ARBA00004370"/>
    </source>
</evidence>
<evidence type="ECO:0000313" key="6">
    <source>
        <dbReference type="Proteomes" id="UP000069443"/>
    </source>
</evidence>
<reference evidence="6" key="1">
    <citation type="journal article" date="2016" name="Genome Announc.">
        <title>Draft Genome Sequences of Five Rapidly Growing Mycobacterium Species, M. thermoresistibile, M. fortuitum subsp. acetamidolyticum, M. canariasense, M. brisbanense, and M. novocastrense.</title>
        <authorList>
            <person name="Katahira K."/>
            <person name="Ogura Y."/>
            <person name="Gotoh Y."/>
            <person name="Hayashi T."/>
        </authorList>
    </citation>
    <scope>NUCLEOTIDE SEQUENCE [LARGE SCALE GENOMIC DNA]</scope>
    <source>
        <strain evidence="6">JCM15298</strain>
    </source>
</reference>
<accession>A0A117ICL9</accession>
<keyword evidence="4" id="KW-0812">Transmembrane</keyword>